<evidence type="ECO:0000313" key="2">
    <source>
        <dbReference type="EMBL" id="TGY61586.1"/>
    </source>
</evidence>
<name>A0A4S2EYI4_PARDI</name>
<keyword evidence="1" id="KW-0732">Signal</keyword>
<reference evidence="2 3" key="1">
    <citation type="submission" date="2019-04" db="EMBL/GenBank/DDBJ databases">
        <title>Microbes associate with the intestines of laboratory mice.</title>
        <authorList>
            <person name="Navarre W."/>
            <person name="Wong E."/>
            <person name="Huang K."/>
            <person name="Tropini C."/>
            <person name="Ng K."/>
            <person name="Yu B."/>
        </authorList>
    </citation>
    <scope>NUCLEOTIDE SEQUENCE [LARGE SCALE GENOMIC DNA]</scope>
    <source>
        <strain evidence="2 3">NM39_I3</strain>
    </source>
</reference>
<dbReference type="RefSeq" id="WP_135958840.1">
    <property type="nucleotide sequence ID" value="NZ_SRYM01000006.1"/>
</dbReference>
<proteinExistence type="predicted"/>
<evidence type="ECO:0000256" key="1">
    <source>
        <dbReference type="SAM" id="SignalP"/>
    </source>
</evidence>
<feature type="signal peptide" evidence="1">
    <location>
        <begin position="1"/>
        <end position="22"/>
    </location>
</feature>
<comment type="caution">
    <text evidence="2">The sequence shown here is derived from an EMBL/GenBank/DDBJ whole genome shotgun (WGS) entry which is preliminary data.</text>
</comment>
<accession>A0A4S2EYI4</accession>
<organism evidence="2 3">
    <name type="scientific">Parabacteroides distasonis</name>
    <dbReference type="NCBI Taxonomy" id="823"/>
    <lineage>
        <taxon>Bacteria</taxon>
        <taxon>Pseudomonadati</taxon>
        <taxon>Bacteroidota</taxon>
        <taxon>Bacteroidia</taxon>
        <taxon>Bacteroidales</taxon>
        <taxon>Tannerellaceae</taxon>
        <taxon>Parabacteroides</taxon>
    </lineage>
</organism>
<feature type="chain" id="PRO_5020413593" evidence="1">
    <location>
        <begin position="23"/>
        <end position="132"/>
    </location>
</feature>
<evidence type="ECO:0000313" key="3">
    <source>
        <dbReference type="Proteomes" id="UP000310032"/>
    </source>
</evidence>
<dbReference type="EMBL" id="SRYM01000006">
    <property type="protein sequence ID" value="TGY61586.1"/>
    <property type="molecule type" value="Genomic_DNA"/>
</dbReference>
<sequence length="132" mass="15192">MRKLIMAVAVLGMSATMNFAKAQCVNEYGNKEPFAVEFSRLSSYLGLAPSQMEEVLNINDYFVREQRKSLRKDLRRQDERLQKAVYGNLKLMKEALTADQYRKYVILLNVTNNNNRLTGAVTFADIYLAENK</sequence>
<protein>
    <submittedName>
        <fullName evidence="2">Uncharacterized protein</fullName>
    </submittedName>
</protein>
<dbReference type="AlphaFoldDB" id="A0A4S2EYI4"/>
<dbReference type="Proteomes" id="UP000310032">
    <property type="component" value="Unassembled WGS sequence"/>
</dbReference>
<gene>
    <name evidence="2" type="ORF">E5342_03585</name>
</gene>